<keyword evidence="2" id="KW-1185">Reference proteome</keyword>
<evidence type="ECO:0000313" key="1">
    <source>
        <dbReference type="EMBL" id="KAK9788594.1"/>
    </source>
</evidence>
<protein>
    <submittedName>
        <fullName evidence="1">Uncharacterized protein</fullName>
    </submittedName>
</protein>
<comment type="caution">
    <text evidence="1">The sequence shown here is derived from an EMBL/GenBank/DDBJ whole genome shotgun (WGS) entry which is preliminary data.</text>
</comment>
<proteinExistence type="predicted"/>
<organism evidence="1 2">
    <name type="scientific">Symbiochloris irregularis</name>
    <dbReference type="NCBI Taxonomy" id="706552"/>
    <lineage>
        <taxon>Eukaryota</taxon>
        <taxon>Viridiplantae</taxon>
        <taxon>Chlorophyta</taxon>
        <taxon>core chlorophytes</taxon>
        <taxon>Trebouxiophyceae</taxon>
        <taxon>Trebouxiales</taxon>
        <taxon>Trebouxiaceae</taxon>
        <taxon>Symbiochloris</taxon>
    </lineage>
</organism>
<reference evidence="1 2" key="1">
    <citation type="journal article" date="2024" name="Nat. Commun.">
        <title>Phylogenomics reveals the evolutionary origins of lichenization in chlorophyte algae.</title>
        <authorList>
            <person name="Puginier C."/>
            <person name="Libourel C."/>
            <person name="Otte J."/>
            <person name="Skaloud P."/>
            <person name="Haon M."/>
            <person name="Grisel S."/>
            <person name="Petersen M."/>
            <person name="Berrin J.G."/>
            <person name="Delaux P.M."/>
            <person name="Dal Grande F."/>
            <person name="Keller J."/>
        </authorList>
    </citation>
    <scope>NUCLEOTIDE SEQUENCE [LARGE SCALE GENOMIC DNA]</scope>
    <source>
        <strain evidence="1 2">SAG 2036</strain>
    </source>
</reference>
<accession>A0AAW1NNT8</accession>
<evidence type="ECO:0000313" key="2">
    <source>
        <dbReference type="Proteomes" id="UP001465755"/>
    </source>
</evidence>
<dbReference type="EMBL" id="JALJOQ010000223">
    <property type="protein sequence ID" value="KAK9788594.1"/>
    <property type="molecule type" value="Genomic_DNA"/>
</dbReference>
<name>A0AAW1NNT8_9CHLO</name>
<sequence length="121" mass="13141">MALFVLQPKSWATVSSYDVLQDGALTYTVDASGCWGLSLALIDRQTDRGLLLGAKRGALSSKADITGPAGEFVTTAKISNWKLCEISFLYGGREYRWAQKMKWTSCKTSAGGRTAVLPMLN</sequence>
<gene>
    <name evidence="1" type="ORF">WJX73_007137</name>
</gene>
<dbReference type="Proteomes" id="UP001465755">
    <property type="component" value="Unassembled WGS sequence"/>
</dbReference>
<dbReference type="AlphaFoldDB" id="A0AAW1NNT8"/>